<dbReference type="RefSeq" id="WP_074798422.1">
    <property type="nucleotide sequence ID" value="NZ_FOVJ01000009.1"/>
</dbReference>
<evidence type="ECO:0000256" key="2">
    <source>
        <dbReference type="ARBA" id="ARBA00022692"/>
    </source>
</evidence>
<dbReference type="GO" id="GO:0005886">
    <property type="term" value="C:plasma membrane"/>
    <property type="evidence" value="ECO:0007669"/>
    <property type="project" value="InterPro"/>
</dbReference>
<gene>
    <name evidence="7" type="ORF">SAMN05216386_2769</name>
</gene>
<organism evidence="7 8">
    <name type="scientific">Nitrosospira briensis</name>
    <dbReference type="NCBI Taxonomy" id="35799"/>
    <lineage>
        <taxon>Bacteria</taxon>
        <taxon>Pseudomonadati</taxon>
        <taxon>Pseudomonadota</taxon>
        <taxon>Betaproteobacteria</taxon>
        <taxon>Nitrosomonadales</taxon>
        <taxon>Nitrosomonadaceae</taxon>
        <taxon>Nitrosospira</taxon>
    </lineage>
</organism>
<sequence length="1315" mass="140006">MKPENVHQAKNSGWNIRWRRPVLLFGALIVVIGGIGAWLTASTSGLRWLGSAASHLSAGNIVLEGLDGKLSQSIKADVVHFTKDDLRIVARGVQLTWQLDALLSRQLKIVDLTAEDLEIVSPPSPEPASLPDNLELPLSLLVQKVDIGALRVLHERGGAPVFGATEVHARLGSDGRTHRLSELRANLEFGKLIASGQLEGVTPFPLLAQAKLAGVAIPVVSDMSEALEAQISAVITGNLKQLDVKLDGNGAGLSGKGEAELHPYAPFIVAGLRLSANGLDPHVFSSAAPKASLALQTDLRENADGQLEGSLIVKNSRPGALDQGGLPLLEMRAHPILSAQLLQLDDLTVVAPGDGSISGNLAWQHEQGTMSADLLINRLNPATLDTRLRPASLNGKVKLSGDAKNQQGILSLRDKDRALHLDAHIARMNDSLVLENMQLKHGRAILAGKGKLGLSAPRSFVFDGRLQHFDVSALAQLPRTDLNATLKLAGELEPGAARGAAGTAHFTMTNSRVAGQSVSGSGRIEFEAVARAKGEVELRLGNNRLSVSGGFGRKGDQLRLALAAPALEQIGHGYSGSLTVEALLASQFANFKESSFVWPDMSFNAEGENLAFPGDHHLGGFAAHGLLQGEAIKLKLTVTDYGMQTRKRVENMKLEVEGYRSRHDIRVDARLDDRQNLVLGVMGGLSRPVGRWQDAQWLGELSELSATGGLSLHLEEAAPLKISSEQVSLGMTKLAVAGGKAQISETEWNSRKWSSKGNFSGVRLRPGSDAVKREEMPEAVNEPLRLGGGWDITAGDQLRGALSIRRESGDWVLPADPPLPLGLQTFQFVARAVDGRFTGELKARGKRLGEANAHITMPVTKSAESAMKWTVLPDTALTGHILVDMDDISWAGPALDTLENNIRTGGELHLRADIIGTYGAPRLKGQIRGDDLAVALLDQGVRLEKGKLAARFDQESLHMDVLDFTAPHLPKPDDPLVKNVKLAKGPGRLQASGVMDLTGERGSLEITANLVPLAQRPDRWIIASGNGGASLENNTLTLKGGLAADAGLLAQPAAGHPQLPDDVIVTDRTAPDQQRPARRGLRIDTVASLDLGERFYIRASGLEGRLAGQLHLRGEPGQKLRATGTITARETNFEAYGQRLTVERGIVNFQGPIDDPGLNVLALRKGLPVVAGVEVTGSVRHPRVRLVSTPAVPDLAKLSWIALGRAPGGKADASLLLAAAGSILGGQSGGVTDKISQALGVDELSIRQAGSDALMGQIGVIGKRLSKRAYLSYEQGMTAVVGVTKLTYTLTPHITLVTRAGFDNAIDLLYTLRFD</sequence>
<dbReference type="InterPro" id="IPR007452">
    <property type="entry name" value="TamB_C"/>
</dbReference>
<comment type="subcellular location">
    <subcellularLocation>
        <location evidence="1">Membrane</location>
        <topology evidence="1">Single-pass membrane protein</topology>
    </subcellularLocation>
</comment>
<dbReference type="Pfam" id="PF04357">
    <property type="entry name" value="TamB"/>
    <property type="match status" value="1"/>
</dbReference>
<dbReference type="OrthoDB" id="5288149at2"/>
<reference evidence="8" key="1">
    <citation type="submission" date="2016-10" db="EMBL/GenBank/DDBJ databases">
        <authorList>
            <person name="Varghese N."/>
        </authorList>
    </citation>
    <scope>NUCLEOTIDE SEQUENCE [LARGE SCALE GENOMIC DNA]</scope>
    <source>
        <strain evidence="8">Nsp8</strain>
    </source>
</reference>
<evidence type="ECO:0000313" key="8">
    <source>
        <dbReference type="Proteomes" id="UP000183107"/>
    </source>
</evidence>
<feature type="domain" description="Translocation and assembly module TamB C-terminal" evidence="6">
    <location>
        <begin position="985"/>
        <end position="1314"/>
    </location>
</feature>
<proteinExistence type="predicted"/>
<dbReference type="Proteomes" id="UP000183107">
    <property type="component" value="Unassembled WGS sequence"/>
</dbReference>
<keyword evidence="8" id="KW-1185">Reference proteome</keyword>
<dbReference type="PANTHER" id="PTHR36985:SF1">
    <property type="entry name" value="TRANSLOCATION AND ASSEMBLY MODULE SUBUNIT TAMB"/>
    <property type="match status" value="1"/>
</dbReference>
<protein>
    <submittedName>
        <fullName evidence="7">Translocation and assembly module TamB</fullName>
    </submittedName>
</protein>
<dbReference type="EMBL" id="FOVJ01000009">
    <property type="protein sequence ID" value="SFO15283.1"/>
    <property type="molecule type" value="Genomic_DNA"/>
</dbReference>
<evidence type="ECO:0000256" key="4">
    <source>
        <dbReference type="ARBA" id="ARBA00023136"/>
    </source>
</evidence>
<feature type="transmembrane region" description="Helical" evidence="5">
    <location>
        <begin position="21"/>
        <end position="41"/>
    </location>
</feature>
<evidence type="ECO:0000259" key="6">
    <source>
        <dbReference type="Pfam" id="PF04357"/>
    </source>
</evidence>
<dbReference type="GO" id="GO:0097347">
    <property type="term" value="C:TAM protein secretion complex"/>
    <property type="evidence" value="ECO:0007669"/>
    <property type="project" value="TreeGrafter"/>
</dbReference>
<evidence type="ECO:0000256" key="1">
    <source>
        <dbReference type="ARBA" id="ARBA00004167"/>
    </source>
</evidence>
<keyword evidence="4 5" id="KW-0472">Membrane</keyword>
<evidence type="ECO:0000256" key="3">
    <source>
        <dbReference type="ARBA" id="ARBA00022989"/>
    </source>
</evidence>
<keyword evidence="2 5" id="KW-0812">Transmembrane</keyword>
<name>A0A1I5EV49_9PROT</name>
<evidence type="ECO:0000256" key="5">
    <source>
        <dbReference type="SAM" id="Phobius"/>
    </source>
</evidence>
<accession>A0A1I5EV49</accession>
<dbReference type="PANTHER" id="PTHR36985">
    <property type="entry name" value="TRANSLOCATION AND ASSEMBLY MODULE SUBUNIT TAMB"/>
    <property type="match status" value="1"/>
</dbReference>
<evidence type="ECO:0000313" key="7">
    <source>
        <dbReference type="EMBL" id="SFO15283.1"/>
    </source>
</evidence>
<keyword evidence="3 5" id="KW-1133">Transmembrane helix</keyword>
<dbReference type="GO" id="GO:0009306">
    <property type="term" value="P:protein secretion"/>
    <property type="evidence" value="ECO:0007669"/>
    <property type="project" value="InterPro"/>
</dbReference>